<evidence type="ECO:0000256" key="1">
    <source>
        <dbReference type="ARBA" id="ARBA00022516"/>
    </source>
</evidence>
<evidence type="ECO:0000256" key="4">
    <source>
        <dbReference type="ARBA" id="ARBA00022955"/>
    </source>
</evidence>
<dbReference type="PANTHER" id="PTHR21257:SF38">
    <property type="entry name" value="7-DEHYDROCHOLESTEROL REDUCTASE"/>
    <property type="match status" value="1"/>
</dbReference>
<protein>
    <submittedName>
        <fullName evidence="11">Uncharacterized protein</fullName>
    </submittedName>
</protein>
<reference evidence="11 12" key="1">
    <citation type="journal article" date="2018" name="Science">
        <title>The opium poppy genome and morphinan production.</title>
        <authorList>
            <person name="Guo L."/>
            <person name="Winzer T."/>
            <person name="Yang X."/>
            <person name="Li Y."/>
            <person name="Ning Z."/>
            <person name="He Z."/>
            <person name="Teodor R."/>
            <person name="Lu Y."/>
            <person name="Bowser T.A."/>
            <person name="Graham I.A."/>
            <person name="Ye K."/>
        </authorList>
    </citation>
    <scope>NUCLEOTIDE SEQUENCE [LARGE SCALE GENOMIC DNA]</scope>
    <source>
        <strain evidence="12">cv. HN1</strain>
        <tissue evidence="11">Leaves</tissue>
    </source>
</reference>
<evidence type="ECO:0000313" key="12">
    <source>
        <dbReference type="Proteomes" id="UP000316621"/>
    </source>
</evidence>
<organism evidence="11 12">
    <name type="scientific">Papaver somniferum</name>
    <name type="common">Opium poppy</name>
    <dbReference type="NCBI Taxonomy" id="3469"/>
    <lineage>
        <taxon>Eukaryota</taxon>
        <taxon>Viridiplantae</taxon>
        <taxon>Streptophyta</taxon>
        <taxon>Embryophyta</taxon>
        <taxon>Tracheophyta</taxon>
        <taxon>Spermatophyta</taxon>
        <taxon>Magnoliopsida</taxon>
        <taxon>Ranunculales</taxon>
        <taxon>Papaveraceae</taxon>
        <taxon>Papaveroideae</taxon>
        <taxon>Papaver</taxon>
    </lineage>
</organism>
<dbReference type="GO" id="GO:0006695">
    <property type="term" value="P:cholesterol biosynthetic process"/>
    <property type="evidence" value="ECO:0007669"/>
    <property type="project" value="UniProtKB-KW"/>
</dbReference>
<keyword evidence="5" id="KW-0560">Oxidoreductase</keyword>
<dbReference type="GO" id="GO:0047598">
    <property type="term" value="F:7-dehydrocholesterol reductase activity"/>
    <property type="evidence" value="ECO:0007669"/>
    <property type="project" value="TreeGrafter"/>
</dbReference>
<evidence type="ECO:0000256" key="10">
    <source>
        <dbReference type="SAM" id="Phobius"/>
    </source>
</evidence>
<feature type="transmembrane region" description="Helical" evidence="10">
    <location>
        <begin position="83"/>
        <end position="99"/>
    </location>
</feature>
<dbReference type="Gramene" id="RZC60268">
    <property type="protein sequence ID" value="RZC60268"/>
    <property type="gene ID" value="C5167_022016"/>
</dbReference>
<keyword evidence="6" id="KW-0756">Sterol biosynthesis</keyword>
<keyword evidence="12" id="KW-1185">Reference proteome</keyword>
<dbReference type="PANTHER" id="PTHR21257">
    <property type="entry name" value="DELTA(14)-STEROL REDUCTASE"/>
    <property type="match status" value="1"/>
</dbReference>
<keyword evidence="9" id="KW-0753">Steroid metabolism</keyword>
<proteinExistence type="predicted"/>
<keyword evidence="3" id="KW-0152">Cholesterol biosynthesis</keyword>
<dbReference type="AlphaFoldDB" id="A0A4Y7JKG5"/>
<keyword evidence="10" id="KW-0812">Transmembrane</keyword>
<sequence>MEKHLLCVNVSKPFGDKIAAFEALLQLALPSKRIEGPITPAGNVTVYKANGMLAYAVILVTYIGLWWFGIFNPAIVYDHLGEIYSALIFRSLFFCVLLYKSEVYALKWAQQLISCQYPRLLIQYMLHVSNFLSLSIRVMLLHLLPTLDHLGIISGQYKFILQLLWVIFHGI</sequence>
<evidence type="ECO:0000256" key="8">
    <source>
        <dbReference type="ARBA" id="ARBA00023166"/>
    </source>
</evidence>
<keyword evidence="10" id="KW-1133">Transmembrane helix</keyword>
<evidence type="ECO:0000256" key="5">
    <source>
        <dbReference type="ARBA" id="ARBA00023002"/>
    </source>
</evidence>
<gene>
    <name evidence="11" type="ORF">C5167_022016</name>
</gene>
<feature type="transmembrane region" description="Helical" evidence="10">
    <location>
        <begin position="52"/>
        <end position="71"/>
    </location>
</feature>
<keyword evidence="1" id="KW-0444">Lipid biosynthesis</keyword>
<dbReference type="STRING" id="3469.A0A4Y7JKG5"/>
<dbReference type="Proteomes" id="UP000316621">
    <property type="component" value="Chromosome 5"/>
</dbReference>
<dbReference type="GO" id="GO:0005789">
    <property type="term" value="C:endoplasmic reticulum membrane"/>
    <property type="evidence" value="ECO:0007669"/>
    <property type="project" value="TreeGrafter"/>
</dbReference>
<evidence type="ECO:0000256" key="6">
    <source>
        <dbReference type="ARBA" id="ARBA00023011"/>
    </source>
</evidence>
<accession>A0A4Y7JKG5</accession>
<keyword evidence="8" id="KW-1207">Sterol metabolism</keyword>
<dbReference type="EMBL" id="CM010719">
    <property type="protein sequence ID" value="RZC60268.1"/>
    <property type="molecule type" value="Genomic_DNA"/>
</dbReference>
<evidence type="ECO:0000256" key="2">
    <source>
        <dbReference type="ARBA" id="ARBA00022548"/>
    </source>
</evidence>
<evidence type="ECO:0000256" key="3">
    <source>
        <dbReference type="ARBA" id="ARBA00022778"/>
    </source>
</evidence>
<dbReference type="GO" id="GO:0016132">
    <property type="term" value="P:brassinosteroid biosynthetic process"/>
    <property type="evidence" value="ECO:0007669"/>
    <property type="project" value="TreeGrafter"/>
</dbReference>
<evidence type="ECO:0000313" key="11">
    <source>
        <dbReference type="EMBL" id="RZC60268.1"/>
    </source>
</evidence>
<keyword evidence="2" id="KW-0153">Cholesterol metabolism</keyword>
<evidence type="ECO:0000256" key="9">
    <source>
        <dbReference type="ARBA" id="ARBA00023221"/>
    </source>
</evidence>
<feature type="transmembrane region" description="Helical" evidence="10">
    <location>
        <begin position="120"/>
        <end position="144"/>
    </location>
</feature>
<name>A0A4Y7JKG5_PAPSO</name>
<keyword evidence="4" id="KW-0752">Steroid biosynthesis</keyword>
<evidence type="ECO:0000256" key="7">
    <source>
        <dbReference type="ARBA" id="ARBA00023098"/>
    </source>
</evidence>
<keyword evidence="7" id="KW-0443">Lipid metabolism</keyword>
<keyword evidence="10" id="KW-0472">Membrane</keyword>